<sequence length="157" mass="17918">MLKNLLPNPVSRDRLEQQMKSTMSSTFLCVKGSYDCRDHYIVPVDSPFGVYILDHCCFVPYIDLLKDEQTVHHLRQTLNELIEKLTTSKGFNTPTPDELEFAGNGSCMPTFDDSDLDEYGDDDVDYSQVTHGGMPCIQSTIEMMNLFKWNSPPPDRK</sequence>
<dbReference type="Proteomes" id="UP000663870">
    <property type="component" value="Unassembled WGS sequence"/>
</dbReference>
<dbReference type="AlphaFoldDB" id="A0A816A9W0"/>
<dbReference type="Proteomes" id="UP000663854">
    <property type="component" value="Unassembled WGS sequence"/>
</dbReference>
<reference evidence="2" key="1">
    <citation type="submission" date="2021-02" db="EMBL/GenBank/DDBJ databases">
        <authorList>
            <person name="Nowell W R."/>
        </authorList>
    </citation>
    <scope>NUCLEOTIDE SEQUENCE</scope>
</reference>
<evidence type="ECO:0000313" key="3">
    <source>
        <dbReference type="Proteomes" id="UP000663870"/>
    </source>
</evidence>
<dbReference type="EMBL" id="CAJNOH010003355">
    <property type="protein sequence ID" value="CAF1333212.1"/>
    <property type="molecule type" value="Genomic_DNA"/>
</dbReference>
<dbReference type="EMBL" id="CAJNOL010004684">
    <property type="protein sequence ID" value="CAF1592883.1"/>
    <property type="molecule type" value="Genomic_DNA"/>
</dbReference>
<comment type="caution">
    <text evidence="2">The sequence shown here is derived from an EMBL/GenBank/DDBJ whole genome shotgun (WGS) entry which is preliminary data.</text>
</comment>
<evidence type="ECO:0000313" key="1">
    <source>
        <dbReference type="EMBL" id="CAF1333212.1"/>
    </source>
</evidence>
<gene>
    <name evidence="2" type="ORF">JXQ802_LOCUS47424</name>
    <name evidence="1" type="ORF">PYM288_LOCUS31517</name>
</gene>
<evidence type="ECO:0000313" key="2">
    <source>
        <dbReference type="EMBL" id="CAF1592883.1"/>
    </source>
</evidence>
<accession>A0A816A9W0</accession>
<organism evidence="2 3">
    <name type="scientific">Rotaria sordida</name>
    <dbReference type="NCBI Taxonomy" id="392033"/>
    <lineage>
        <taxon>Eukaryota</taxon>
        <taxon>Metazoa</taxon>
        <taxon>Spiralia</taxon>
        <taxon>Gnathifera</taxon>
        <taxon>Rotifera</taxon>
        <taxon>Eurotatoria</taxon>
        <taxon>Bdelloidea</taxon>
        <taxon>Philodinida</taxon>
        <taxon>Philodinidae</taxon>
        <taxon>Rotaria</taxon>
    </lineage>
</organism>
<protein>
    <submittedName>
        <fullName evidence="2">Uncharacterized protein</fullName>
    </submittedName>
</protein>
<keyword evidence="3" id="KW-1185">Reference proteome</keyword>
<name>A0A816A9W0_9BILA</name>
<proteinExistence type="predicted"/>